<comment type="subcellular location">
    <subcellularLocation>
        <location evidence="2">Membrane</location>
        <topology evidence="2">Multi-pass membrane protein</topology>
    </subcellularLocation>
</comment>
<dbReference type="PRINTS" id="PR00344">
    <property type="entry name" value="BCTRLSENSOR"/>
</dbReference>
<protein>
    <recommendedName>
        <fullName evidence="4">histidine kinase</fullName>
        <ecNumber evidence="4">2.7.13.3</ecNumber>
    </recommendedName>
</protein>
<feature type="region of interest" description="Disordered" evidence="12">
    <location>
        <begin position="1920"/>
        <end position="1939"/>
    </location>
</feature>
<feature type="domain" description="Histidine kinase" evidence="15">
    <location>
        <begin position="248"/>
        <end position="467"/>
    </location>
</feature>
<feature type="region of interest" description="Disordered" evidence="12">
    <location>
        <begin position="993"/>
        <end position="1035"/>
    </location>
</feature>
<evidence type="ECO:0000256" key="7">
    <source>
        <dbReference type="ARBA" id="ARBA00022692"/>
    </source>
</evidence>
<feature type="region of interest" description="Disordered" evidence="12">
    <location>
        <begin position="2170"/>
        <end position="2218"/>
    </location>
</feature>
<feature type="compositionally biased region" description="Gly residues" evidence="12">
    <location>
        <begin position="798"/>
        <end position="818"/>
    </location>
</feature>
<dbReference type="SMART" id="SM00388">
    <property type="entry name" value="HisKA"/>
    <property type="match status" value="1"/>
</dbReference>
<feature type="compositionally biased region" description="Low complexity" evidence="12">
    <location>
        <begin position="670"/>
        <end position="683"/>
    </location>
</feature>
<reference evidence="18" key="1">
    <citation type="journal article" date="2020" name="bioRxiv">
        <title>Comparative genomics of Chlamydomonas.</title>
        <authorList>
            <person name="Craig R.J."/>
            <person name="Hasan A.R."/>
            <person name="Ness R.W."/>
            <person name="Keightley P.D."/>
        </authorList>
    </citation>
    <scope>NUCLEOTIDE SEQUENCE</scope>
    <source>
        <strain evidence="18">SAG 7.73</strain>
    </source>
</reference>
<dbReference type="InterPro" id="IPR036890">
    <property type="entry name" value="HATPase_C_sf"/>
</dbReference>
<dbReference type="Gene3D" id="1.20.1070.10">
    <property type="entry name" value="Rhodopsin 7-helix transmembrane proteins"/>
    <property type="match status" value="1"/>
</dbReference>
<comment type="caution">
    <text evidence="18">The sequence shown here is derived from an EMBL/GenBank/DDBJ whole genome shotgun (WGS) entry which is preliminary data.</text>
</comment>
<dbReference type="InterPro" id="IPR005467">
    <property type="entry name" value="His_kinase_dom"/>
</dbReference>
<evidence type="ECO:0000256" key="9">
    <source>
        <dbReference type="ARBA" id="ARBA00022989"/>
    </source>
</evidence>
<sequence>MSSTAFFTALVLNLTSLMFEDNAPKRQLALLSCAIKGAACHTDLLLVTGGATVLYDAYGGICIPQHYVQWLVTTPTMVYILSKISDFTPRQTATAIGLDVLMVLSGLVGNFLRSPYLWVCFLISMVAFAGVLYMMGLMVHSAVKEQTSATSRRSLLFIYMCTLFIWNMFPLAWVLHVARRDSPAAEYLNVFANFMAKVLFSSSIMYGNYMTIAQRRLLAQQEAENANRVQMIQDLRDSVTRKDQFMSLMSHELRTPLNGIIQLSDALVRGAGGEMNPKGQHFVKTIKNSSNHLLNIINDILDVAALKEGKLTIKHEVCSLAKAVDHVVDIVAPLAKKEVTMERWVDPATPLIIADFSRVIQILYNLTGNALKFTHKGRVGVRVEPSADGTHVLLQVSDTGIGIPRDRLSSIWGAFEQVDMSVTRKYGGTGLGLNIVKQLVEAHEGAIEVASAEGRGTTFTVELPVLQSSTRRSLEGQVLDSLGRSGHTAARDALLQQRRARNRPSLSVEDTITQFARGVQRRASGLLGVAKPAQPAPEARPEGGSGTSGGANGPATAAAGGGAGAAGGGRDSIDREEDEQLYRKRTHELEHECRLGDLARRTEHKKSLEEVGFASRQLMLSEMERRAERDTRSLERGGARPVNGGGGGGGGGSGGGGAGGGADAAGGAEGSAPGSAEKAAAMGAAGGSCRGDVRGAGGGGGGSGGGAGGGGGGGSGSGDGGGGGGGSAGRRSGGPTSGRVSMGEHPSGGGGGGPDSPRSGSLAKRASLSAGQHSFSLGNMNGSLRASSSARAAAAAGGPTGPGGAAGAAGAAASGGGSRRPSNTDTGFASLTSAVAAWRGDSHRTVTGVEGGSVSLSSANGTSIADIYETLQLGRGSNESTGGGGTGGSTLVRKLSGQSLKAGGGGGPLALRMSAYGVGRPGFGNGTGPPGGGGAPGSASLLKNALDSDLYRNGPSPRDPYDCDASSVADSEYEWVGDGGGGYGGGGGGYGGGGGGGGRSRGPTSTGSLALGGLGCGPGGRRHQPPKPAHHSLRSGKLTPMLSNAAAAAAAATAAPPGLTLDKLAYSDMYGTIQVLSVDDEDINQIVLEEILTDSGYAFARCMDGAEALEWLCASDTMPDLILLDCMMPVMSGHEFCATLRQVIPGNVLPVIMVSAKSDEENIVEGLRSGSNDFVRKPYQREELLARIETQLRLKSDSWWLAELVNNVDGRETESMKLLKNILPESIIARMQAGQKFVADSHGHVVILFSDIVGFTSLSSKLPTAEVFLMLSNMFTAFDKLTDRFSVYKVETIGDAYMVAAGHDEDEDKQAKGSPLMRVLGFGRAMLDVVRNITAPNGERLRIRIGVHCGPAFAGVIGMKCPRYCFLGDTVNTASRMESTGFPMCIHVSENVARHHPAAEAELQEVGERDIKGKGRMRTYLVRAGAWEQALRDFAARQQALAAAAHAQAQALALARQQAAQLQQQHEQLQQQQQQQLAAGGGGGGGGESMALLPSSLSADSAASLGSCNSSMLQASGGGGGATGGASRAANGPLPGGGGGGGADGGGGGARMLSTVAEEGSFPGSPAAPAATAAAAAAAAALSPSGSQQQQQLLYGHHPSHLRTPSGGAGRSPLSRGELPTAAPPSQQQPGGGGGSPLLSPAGGGGGALSPPLMRGGGGHFDPVRFGGGGGSLRPSFSTEGYVFDDDSDDGGTSTNTGVGGTGTGLGMCLPGEGRAASISLTGIGAGSFTGNANWGGGGGGGGDLSGGGGLRVLQSPTGRYDIGGAGAGGEGGSGLFALMGGAGAGGGGGSAAAAGEGGIGEPGRGGTVGTPPGLRVHVPRTFSGLSGGSNGSGCSTGMGMTRAGLGSATAAAAAAIGAGGLLAADAADASFSGGVEAVATSHAALGFAAGGGSAAAAIPVRGGGGGAAAAAAGVVMGSSPAAAPPPVSSPSGAAGVPSPQSSLYGGAVQLLSPNSAGLHTGHASTTLAYLEQRIASLGTQLATEALSRQRLQDELDAERRRAAGAMQQASLLMQQLRNATEAAAAAGGAAAGGSSGGGAPSSAAAAAAAGQQQHLARLQLGGGGGGGAGSGGGAGGASGGGVLVTSAAVPLSRLAQRGAGGVAAALRAGGGNGLLSTSTDASSTADADVVIVGGGGGGFSSSVIPAAAAAGGGGGGGSSHGEQEEITLGSPFLSDQSGPDALDDADGMRDEAPGSLDLGGGGGGGSARGPRPPSNVLRMDVGDAAALMLQPPKAPLQPPAEDEGGSSSGGGGGASGGGMMAEPLPRSAAEMYASYSRQQLEDQLLLPVPGGAAVAGTATAASTTTTTTTTVSHHRHHVIHTHARALASGAAAAAAAAAASTALQLQPSRQLQPLQPLQPPPLPCYSLDALFGDLGLQPYLPRFRDEAIRLDMLLAMDVQQLEALGLKPLGYCIRVREAVVDLARGLLRSSEEAALLLELAHSQQQQQQQQVQQLEQ</sequence>
<accession>A0A835T1Q8</accession>
<gene>
    <name evidence="18" type="ORF">HXX76_009133</name>
</gene>
<evidence type="ECO:0000259" key="15">
    <source>
        <dbReference type="PROSITE" id="PS50109"/>
    </source>
</evidence>
<dbReference type="SMART" id="SM00448">
    <property type="entry name" value="REC"/>
    <property type="match status" value="1"/>
</dbReference>
<dbReference type="EMBL" id="JAEHOC010000022">
    <property type="protein sequence ID" value="KAG2432214.1"/>
    <property type="molecule type" value="Genomic_DNA"/>
</dbReference>
<feature type="modified residue" description="4-aspartylphosphate" evidence="11">
    <location>
        <position position="1125"/>
    </location>
</feature>
<keyword evidence="19" id="KW-1185">Reference proteome</keyword>
<proteinExistence type="inferred from homology"/>
<dbReference type="InterPro" id="IPR001425">
    <property type="entry name" value="Arc/bac/fun_rhodopsins"/>
</dbReference>
<feature type="compositionally biased region" description="Basic residues" evidence="12">
    <location>
        <begin position="1020"/>
        <end position="1034"/>
    </location>
</feature>
<feature type="compositionally biased region" description="Gly residues" evidence="12">
    <location>
        <begin position="1630"/>
        <end position="1648"/>
    </location>
</feature>
<dbReference type="CDD" id="cd00082">
    <property type="entry name" value="HisKA"/>
    <property type="match status" value="1"/>
</dbReference>
<dbReference type="SMART" id="SM00387">
    <property type="entry name" value="HATPase_c"/>
    <property type="match status" value="1"/>
</dbReference>
<evidence type="ECO:0000313" key="18">
    <source>
        <dbReference type="EMBL" id="KAG2432214.1"/>
    </source>
</evidence>
<keyword evidence="14" id="KW-0732">Signal</keyword>
<feature type="transmembrane region" description="Helical" evidence="13">
    <location>
        <begin position="156"/>
        <end position="175"/>
    </location>
</feature>
<feature type="signal peptide" evidence="14">
    <location>
        <begin position="1"/>
        <end position="19"/>
    </location>
</feature>
<feature type="compositionally biased region" description="Gly residues" evidence="12">
    <location>
        <begin position="559"/>
        <end position="570"/>
    </location>
</feature>
<feature type="domain" description="Response regulatory" evidence="16">
    <location>
        <begin position="1074"/>
        <end position="1192"/>
    </location>
</feature>
<evidence type="ECO:0000256" key="3">
    <source>
        <dbReference type="ARBA" id="ARBA00008130"/>
    </source>
</evidence>
<name>A0A835T1Q8_CHLIN</name>
<evidence type="ECO:0000259" key="16">
    <source>
        <dbReference type="PROSITE" id="PS50110"/>
    </source>
</evidence>
<dbReference type="GO" id="GO:0005886">
    <property type="term" value="C:plasma membrane"/>
    <property type="evidence" value="ECO:0007669"/>
    <property type="project" value="TreeGrafter"/>
</dbReference>
<dbReference type="Proteomes" id="UP000650467">
    <property type="component" value="Unassembled WGS sequence"/>
</dbReference>
<dbReference type="CDD" id="cd09487">
    <property type="entry name" value="SAM_superfamily"/>
    <property type="match status" value="1"/>
</dbReference>
<dbReference type="GO" id="GO:0009927">
    <property type="term" value="F:histidine phosphotransfer kinase activity"/>
    <property type="evidence" value="ECO:0007669"/>
    <property type="project" value="TreeGrafter"/>
</dbReference>
<dbReference type="InterPro" id="IPR003661">
    <property type="entry name" value="HisK_dim/P_dom"/>
</dbReference>
<evidence type="ECO:0000256" key="12">
    <source>
        <dbReference type="SAM" id="MobiDB-lite"/>
    </source>
</evidence>
<feature type="compositionally biased region" description="Gly residues" evidence="12">
    <location>
        <begin position="1479"/>
        <end position="1488"/>
    </location>
</feature>
<evidence type="ECO:0000259" key="17">
    <source>
        <dbReference type="PROSITE" id="PS50125"/>
    </source>
</evidence>
<dbReference type="InterPro" id="IPR011006">
    <property type="entry name" value="CheY-like_superfamily"/>
</dbReference>
<dbReference type="SUPFAM" id="SSF52172">
    <property type="entry name" value="CheY-like"/>
    <property type="match status" value="1"/>
</dbReference>
<feature type="compositionally biased region" description="Gly residues" evidence="12">
    <location>
        <begin position="921"/>
        <end position="936"/>
    </location>
</feature>
<dbReference type="OrthoDB" id="550978at2759"/>
<evidence type="ECO:0000256" key="6">
    <source>
        <dbReference type="ARBA" id="ARBA00022679"/>
    </source>
</evidence>
<feature type="chain" id="PRO_5033046890" description="histidine kinase" evidence="14">
    <location>
        <begin position="20"/>
        <end position="2457"/>
    </location>
</feature>
<feature type="region of interest" description="Disordered" evidence="12">
    <location>
        <begin position="1472"/>
        <end position="1493"/>
    </location>
</feature>
<evidence type="ECO:0000313" key="19">
    <source>
        <dbReference type="Proteomes" id="UP000650467"/>
    </source>
</evidence>
<feature type="region of interest" description="Disordered" evidence="12">
    <location>
        <begin position="623"/>
        <end position="765"/>
    </location>
</feature>
<feature type="compositionally biased region" description="Gly residues" evidence="12">
    <location>
        <begin position="1534"/>
        <end position="1550"/>
    </location>
</feature>
<feature type="region of interest" description="Disordered" evidence="12">
    <location>
        <begin position="1514"/>
        <end position="1552"/>
    </location>
</feature>
<dbReference type="InterPro" id="IPR004358">
    <property type="entry name" value="Sig_transdc_His_kin-like_C"/>
</dbReference>
<organism evidence="18 19">
    <name type="scientific">Chlamydomonas incerta</name>
    <dbReference type="NCBI Taxonomy" id="51695"/>
    <lineage>
        <taxon>Eukaryota</taxon>
        <taxon>Viridiplantae</taxon>
        <taxon>Chlorophyta</taxon>
        <taxon>core chlorophytes</taxon>
        <taxon>Chlorophyceae</taxon>
        <taxon>CS clade</taxon>
        <taxon>Chlamydomonadales</taxon>
        <taxon>Chlamydomonadaceae</taxon>
        <taxon>Chlamydomonas</taxon>
    </lineage>
</organism>
<feature type="transmembrane region" description="Helical" evidence="13">
    <location>
        <begin position="116"/>
        <end position="136"/>
    </location>
</feature>
<feature type="compositionally biased region" description="Gly residues" evidence="12">
    <location>
        <begin position="684"/>
        <end position="736"/>
    </location>
</feature>
<dbReference type="InterPro" id="IPR029787">
    <property type="entry name" value="Nucleotide_cyclase"/>
</dbReference>
<feature type="transmembrane region" description="Helical" evidence="13">
    <location>
        <begin position="187"/>
        <end position="206"/>
    </location>
</feature>
<feature type="region of interest" description="Disordered" evidence="12">
    <location>
        <begin position="1598"/>
        <end position="1704"/>
    </location>
</feature>
<keyword evidence="10 13" id="KW-0472">Membrane</keyword>
<evidence type="ECO:0000256" key="2">
    <source>
        <dbReference type="ARBA" id="ARBA00004141"/>
    </source>
</evidence>
<dbReference type="PROSITE" id="PS50125">
    <property type="entry name" value="GUANYLATE_CYCLASE_2"/>
    <property type="match status" value="1"/>
</dbReference>
<dbReference type="GO" id="GO:0000155">
    <property type="term" value="F:phosphorelay sensor kinase activity"/>
    <property type="evidence" value="ECO:0007669"/>
    <property type="project" value="InterPro"/>
</dbReference>
<dbReference type="InterPro" id="IPR013761">
    <property type="entry name" value="SAM/pointed_sf"/>
</dbReference>
<dbReference type="PANTHER" id="PTHR43047">
    <property type="entry name" value="TWO-COMPONENT HISTIDINE PROTEIN KINASE"/>
    <property type="match status" value="1"/>
</dbReference>
<dbReference type="PROSITE" id="PS50110">
    <property type="entry name" value="RESPONSE_REGULATORY"/>
    <property type="match status" value="1"/>
</dbReference>
<dbReference type="InterPro" id="IPR001054">
    <property type="entry name" value="A/G_cyclase"/>
</dbReference>
<dbReference type="CDD" id="cd16922">
    <property type="entry name" value="HATPase_EvgS-ArcB-TorS-like"/>
    <property type="match status" value="1"/>
</dbReference>
<dbReference type="SMART" id="SM01021">
    <property type="entry name" value="Bac_rhodopsin"/>
    <property type="match status" value="1"/>
</dbReference>
<dbReference type="PANTHER" id="PTHR43047:SF71">
    <property type="entry name" value="HISTIDINE KINASE CONTAINING CHEY-HOMOLOGOUS RECEIVER DOMAIN-RELATED"/>
    <property type="match status" value="1"/>
</dbReference>
<dbReference type="Gene3D" id="3.30.70.1230">
    <property type="entry name" value="Nucleotide cyclase"/>
    <property type="match status" value="1"/>
</dbReference>
<dbReference type="CDD" id="cd07302">
    <property type="entry name" value="CHD"/>
    <property type="match status" value="1"/>
</dbReference>
<feature type="compositionally biased region" description="Gly residues" evidence="12">
    <location>
        <begin position="1010"/>
        <end position="1019"/>
    </location>
</feature>
<dbReference type="Pfam" id="PF00211">
    <property type="entry name" value="Guanylate_cyc"/>
    <property type="match status" value="1"/>
</dbReference>
<dbReference type="FunFam" id="3.30.565.10:FF:000010">
    <property type="entry name" value="Sensor histidine kinase RcsC"/>
    <property type="match status" value="1"/>
</dbReference>
<dbReference type="SUPFAM" id="SSF55073">
    <property type="entry name" value="Nucleotide cyclase"/>
    <property type="match status" value="1"/>
</dbReference>
<dbReference type="InterPro" id="IPR036097">
    <property type="entry name" value="HisK_dim/P_sf"/>
</dbReference>
<evidence type="ECO:0000256" key="13">
    <source>
        <dbReference type="SAM" id="Phobius"/>
    </source>
</evidence>
<feature type="region of interest" description="Disordered" evidence="12">
    <location>
        <begin position="528"/>
        <end position="579"/>
    </location>
</feature>
<feature type="transmembrane region" description="Helical" evidence="13">
    <location>
        <begin position="92"/>
        <end position="109"/>
    </location>
</feature>
<dbReference type="SUPFAM" id="SSF47384">
    <property type="entry name" value="Homodimeric domain of signal transducing histidine kinase"/>
    <property type="match status" value="1"/>
</dbReference>
<dbReference type="SMART" id="SM00044">
    <property type="entry name" value="CYCc"/>
    <property type="match status" value="1"/>
</dbReference>
<feature type="region of interest" description="Disordered" evidence="12">
    <location>
        <begin position="921"/>
        <end position="969"/>
    </location>
</feature>
<dbReference type="Pfam" id="PF00512">
    <property type="entry name" value="HisKA"/>
    <property type="match status" value="1"/>
</dbReference>
<dbReference type="GO" id="GO:0009190">
    <property type="term" value="P:cyclic nucleotide biosynthetic process"/>
    <property type="evidence" value="ECO:0007669"/>
    <property type="project" value="InterPro"/>
</dbReference>
<evidence type="ECO:0000256" key="5">
    <source>
        <dbReference type="ARBA" id="ARBA00022553"/>
    </source>
</evidence>
<evidence type="ECO:0000256" key="1">
    <source>
        <dbReference type="ARBA" id="ARBA00000085"/>
    </source>
</evidence>
<feature type="region of interest" description="Disordered" evidence="12">
    <location>
        <begin position="793"/>
        <end position="827"/>
    </location>
</feature>
<comment type="similarity">
    <text evidence="3">Belongs to the archaeal/bacterial/fungal opsin family.</text>
</comment>
<keyword evidence="5 11" id="KW-0597">Phosphoprotein</keyword>
<evidence type="ECO:0000256" key="4">
    <source>
        <dbReference type="ARBA" id="ARBA00012438"/>
    </source>
</evidence>
<dbReference type="Gene3D" id="3.30.565.10">
    <property type="entry name" value="Histidine kinase-like ATPase, C-terminal domain"/>
    <property type="match status" value="1"/>
</dbReference>
<keyword evidence="8" id="KW-0418">Kinase</keyword>
<evidence type="ECO:0000256" key="10">
    <source>
        <dbReference type="ARBA" id="ARBA00023136"/>
    </source>
</evidence>
<keyword evidence="7 13" id="KW-0812">Transmembrane</keyword>
<keyword evidence="9 13" id="KW-1133">Transmembrane helix</keyword>
<evidence type="ECO:0000256" key="14">
    <source>
        <dbReference type="SAM" id="SignalP"/>
    </source>
</evidence>
<dbReference type="Pfam" id="PF02518">
    <property type="entry name" value="HATPase_c"/>
    <property type="match status" value="1"/>
</dbReference>
<dbReference type="InterPro" id="IPR003594">
    <property type="entry name" value="HATPase_dom"/>
</dbReference>
<dbReference type="Pfam" id="PF01036">
    <property type="entry name" value="Bac_rhodopsin"/>
    <property type="match status" value="1"/>
</dbReference>
<feature type="compositionally biased region" description="Gly residues" evidence="12">
    <location>
        <begin position="2198"/>
        <end position="2208"/>
    </location>
</feature>
<dbReference type="Gene3D" id="1.10.287.130">
    <property type="match status" value="1"/>
</dbReference>
<feature type="compositionally biased region" description="Gly residues" evidence="12">
    <location>
        <begin position="1655"/>
        <end position="1672"/>
    </location>
</feature>
<feature type="compositionally biased region" description="Gly residues" evidence="12">
    <location>
        <begin position="543"/>
        <end position="552"/>
    </location>
</feature>
<feature type="region of interest" description="Disordered" evidence="12">
    <location>
        <begin position="2232"/>
        <end position="2263"/>
    </location>
</feature>
<feature type="domain" description="Guanylate cyclase" evidence="17">
    <location>
        <begin position="1246"/>
        <end position="1378"/>
    </location>
</feature>
<comment type="catalytic activity">
    <reaction evidence="1">
        <text>ATP + protein L-histidine = ADP + protein N-phospho-L-histidine.</text>
        <dbReference type="EC" id="2.7.13.3"/>
    </reaction>
</comment>
<dbReference type="Gene3D" id="1.10.150.50">
    <property type="entry name" value="Transcription Factor, Ets-1"/>
    <property type="match status" value="1"/>
</dbReference>
<dbReference type="SUPFAM" id="SSF81321">
    <property type="entry name" value="Family A G protein-coupled receptor-like"/>
    <property type="match status" value="1"/>
</dbReference>
<keyword evidence="6" id="KW-0808">Transferase</keyword>
<dbReference type="EC" id="2.7.13.3" evidence="4"/>
<dbReference type="Pfam" id="PF00072">
    <property type="entry name" value="Response_reg"/>
    <property type="match status" value="1"/>
</dbReference>
<evidence type="ECO:0000256" key="8">
    <source>
        <dbReference type="ARBA" id="ARBA00022777"/>
    </source>
</evidence>
<dbReference type="SUPFAM" id="SSF47769">
    <property type="entry name" value="SAM/Pointed domain"/>
    <property type="match status" value="1"/>
</dbReference>
<evidence type="ECO:0000256" key="11">
    <source>
        <dbReference type="PROSITE-ProRule" id="PRU00169"/>
    </source>
</evidence>
<feature type="compositionally biased region" description="Gly residues" evidence="12">
    <location>
        <begin position="643"/>
        <end position="669"/>
    </location>
</feature>
<feature type="compositionally biased region" description="Basic and acidic residues" evidence="12">
    <location>
        <begin position="623"/>
        <end position="638"/>
    </location>
</feature>
<dbReference type="SUPFAM" id="SSF55874">
    <property type="entry name" value="ATPase domain of HSP90 chaperone/DNA topoisomerase II/histidine kinase"/>
    <property type="match status" value="1"/>
</dbReference>
<dbReference type="InterPro" id="IPR001789">
    <property type="entry name" value="Sig_transdc_resp-reg_receiver"/>
</dbReference>
<feature type="compositionally biased region" description="Gly residues" evidence="12">
    <location>
        <begin position="2247"/>
        <end position="2260"/>
    </location>
</feature>
<dbReference type="Gene3D" id="3.40.50.2300">
    <property type="match status" value="1"/>
</dbReference>
<feature type="compositionally biased region" description="Low complexity" evidence="12">
    <location>
        <begin position="1930"/>
        <end position="1939"/>
    </location>
</feature>
<dbReference type="PROSITE" id="PS50109">
    <property type="entry name" value="HIS_KIN"/>
    <property type="match status" value="1"/>
</dbReference>